<dbReference type="SMART" id="SM00385">
    <property type="entry name" value="CYCLIN"/>
    <property type="match status" value="1"/>
</dbReference>
<dbReference type="Gene3D" id="1.10.472.10">
    <property type="entry name" value="Cyclin-like"/>
    <property type="match status" value="2"/>
</dbReference>
<dbReference type="InterPro" id="IPR036915">
    <property type="entry name" value="Cyclin-like_sf"/>
</dbReference>
<comment type="similarity">
    <text evidence="1">Belongs to the cyclin family.</text>
</comment>
<evidence type="ECO:0000259" key="3">
    <source>
        <dbReference type="SMART" id="SM00385"/>
    </source>
</evidence>
<name>A0AAW0WLH0_CHEQU</name>
<feature type="region of interest" description="Disordered" evidence="2">
    <location>
        <begin position="280"/>
        <end position="302"/>
    </location>
</feature>
<evidence type="ECO:0000313" key="5">
    <source>
        <dbReference type="Proteomes" id="UP001445076"/>
    </source>
</evidence>
<evidence type="ECO:0000313" key="4">
    <source>
        <dbReference type="EMBL" id="KAK8728284.1"/>
    </source>
</evidence>
<sequence length="518" mass="58604">MGSTTQGPLKGDQNIGHAALVAWVGRERLRPTHLRANLTRLLERESEGWEPLTFNYNTGQGEEVDMAGRDAEVQWLGEACRRLGWAPETKFIAAALLDRLLHCVRIPPRYLHAVTAAAVFLAGKIHEEDENVPTTIEVVELSGMRCSHRELLRMERVLLDKLSWHLQSTSTLNFLQVLHALAIVTAPKHHHANRSGSPTRQLSYLTDLLWRVVCYARSGSVRPSLLSLALLSLELDASTPEPGLMLWLQALTQVSDSELANGRELVQELLGEEFYQPQTLHTPSTNTQHIPPSRPNKRKVTQSLKQDDDVYVDIKKLYAYEKTRGATAITVKGPPDSQEELDETYIDIRHLYSSPVPLKDESLQSSQLTLIKTPNCKKNCSSKKKKKIKPTFKAKATVRSSLKQTLKIPCKISLIATKKIFEEPCDEEEEEEEEIDMEYEDHNQDWEGPLIEPAGLLKSPVFSPTSPEFPDIRHLVVKKEDMCWHQHAQEVAEQVYRPLTYAQVLRLHLTPLTRALGV</sequence>
<dbReference type="PANTHER" id="PTHR10177">
    <property type="entry name" value="CYCLINS"/>
    <property type="match status" value="1"/>
</dbReference>
<dbReference type="Proteomes" id="UP001445076">
    <property type="component" value="Unassembled WGS sequence"/>
</dbReference>
<keyword evidence="1" id="KW-0195">Cyclin</keyword>
<reference evidence="4 5" key="1">
    <citation type="journal article" date="2024" name="BMC Genomics">
        <title>Genome assembly of redclaw crayfish (Cherax quadricarinatus) provides insights into its immune adaptation and hypoxia tolerance.</title>
        <authorList>
            <person name="Liu Z."/>
            <person name="Zheng J."/>
            <person name="Li H."/>
            <person name="Fang K."/>
            <person name="Wang S."/>
            <person name="He J."/>
            <person name="Zhou D."/>
            <person name="Weng S."/>
            <person name="Chi M."/>
            <person name="Gu Z."/>
            <person name="He J."/>
            <person name="Li F."/>
            <person name="Wang M."/>
        </authorList>
    </citation>
    <scope>NUCLEOTIDE SEQUENCE [LARGE SCALE GENOMIC DNA]</scope>
    <source>
        <strain evidence="4">ZL_2023a</strain>
    </source>
</reference>
<feature type="domain" description="Cyclin-like" evidence="3">
    <location>
        <begin position="74"/>
        <end position="160"/>
    </location>
</feature>
<organism evidence="4 5">
    <name type="scientific">Cherax quadricarinatus</name>
    <name type="common">Australian red claw crayfish</name>
    <dbReference type="NCBI Taxonomy" id="27406"/>
    <lineage>
        <taxon>Eukaryota</taxon>
        <taxon>Metazoa</taxon>
        <taxon>Ecdysozoa</taxon>
        <taxon>Arthropoda</taxon>
        <taxon>Crustacea</taxon>
        <taxon>Multicrustacea</taxon>
        <taxon>Malacostraca</taxon>
        <taxon>Eumalacostraca</taxon>
        <taxon>Eucarida</taxon>
        <taxon>Decapoda</taxon>
        <taxon>Pleocyemata</taxon>
        <taxon>Astacidea</taxon>
        <taxon>Parastacoidea</taxon>
        <taxon>Parastacidae</taxon>
        <taxon>Cherax</taxon>
    </lineage>
</organism>
<evidence type="ECO:0000256" key="1">
    <source>
        <dbReference type="RuleBase" id="RU000383"/>
    </source>
</evidence>
<dbReference type="InterPro" id="IPR013763">
    <property type="entry name" value="Cyclin-like_dom"/>
</dbReference>
<dbReference type="Pfam" id="PF00134">
    <property type="entry name" value="Cyclin_N"/>
    <property type="match status" value="1"/>
</dbReference>
<keyword evidence="5" id="KW-1185">Reference proteome</keyword>
<dbReference type="AlphaFoldDB" id="A0AAW0WLH0"/>
<comment type="caution">
    <text evidence="4">The sequence shown here is derived from an EMBL/GenBank/DDBJ whole genome shotgun (WGS) entry which is preliminary data.</text>
</comment>
<dbReference type="FunFam" id="1.10.472.10:FF:000006">
    <property type="entry name" value="Cyclin I"/>
    <property type="match status" value="1"/>
</dbReference>
<dbReference type="SUPFAM" id="SSF47954">
    <property type="entry name" value="Cyclin-like"/>
    <property type="match status" value="1"/>
</dbReference>
<dbReference type="EMBL" id="JARKIK010000072">
    <property type="protein sequence ID" value="KAK8728284.1"/>
    <property type="molecule type" value="Genomic_DNA"/>
</dbReference>
<dbReference type="InterPro" id="IPR006671">
    <property type="entry name" value="Cyclin_N"/>
</dbReference>
<protein>
    <recommendedName>
        <fullName evidence="3">Cyclin-like domain-containing protein</fullName>
    </recommendedName>
</protein>
<evidence type="ECO:0000256" key="2">
    <source>
        <dbReference type="SAM" id="MobiDB-lite"/>
    </source>
</evidence>
<gene>
    <name evidence="4" type="ORF">OTU49_009212</name>
</gene>
<feature type="compositionally biased region" description="Polar residues" evidence="2">
    <location>
        <begin position="280"/>
        <end position="290"/>
    </location>
</feature>
<accession>A0AAW0WLH0</accession>
<proteinExistence type="inferred from homology"/>
<dbReference type="InterPro" id="IPR039361">
    <property type="entry name" value="Cyclin"/>
</dbReference>